<dbReference type="OrthoDB" id="8420205at2"/>
<comment type="caution">
    <text evidence="1">The sequence shown here is derived from an EMBL/GenBank/DDBJ whole genome shotgun (WGS) entry which is preliminary data.</text>
</comment>
<gene>
    <name evidence="1" type="ORF">C7476_111164</name>
</gene>
<name>A0A368YM40_9HYPH</name>
<evidence type="ECO:0000313" key="1">
    <source>
        <dbReference type="EMBL" id="RCW81302.1"/>
    </source>
</evidence>
<dbReference type="Proteomes" id="UP000253324">
    <property type="component" value="Unassembled WGS sequence"/>
</dbReference>
<sequence>MREAQALVGDTLAATVDELCQKFGAWNTAYALILAIWRRHQTKNHTSHLSHHMLRDIGLPDSAEAPSFPLWLILTRPW</sequence>
<dbReference type="EMBL" id="QPJM01000011">
    <property type="protein sequence ID" value="RCW81302.1"/>
    <property type="molecule type" value="Genomic_DNA"/>
</dbReference>
<proteinExistence type="predicted"/>
<protein>
    <submittedName>
        <fullName evidence="1">Uncharacterized protein DUF1127</fullName>
    </submittedName>
</protein>
<accession>A0A368YM40</accession>
<evidence type="ECO:0000313" key="2">
    <source>
        <dbReference type="Proteomes" id="UP000253324"/>
    </source>
</evidence>
<dbReference type="AlphaFoldDB" id="A0A368YM40"/>
<keyword evidence="2" id="KW-1185">Reference proteome</keyword>
<reference evidence="1 2" key="1">
    <citation type="submission" date="2018-07" db="EMBL/GenBank/DDBJ databases">
        <title>Genomic Encyclopedia of Type Strains, Phase III (KMG-III): the genomes of soil and plant-associated and newly described type strains.</title>
        <authorList>
            <person name="Whitman W."/>
        </authorList>
    </citation>
    <scope>NUCLEOTIDE SEQUENCE [LARGE SCALE GENOMIC DNA]</scope>
    <source>
        <strain evidence="1 2">31-25a</strain>
    </source>
</reference>
<dbReference type="RefSeq" id="WP_114431373.1">
    <property type="nucleotide sequence ID" value="NZ_QPJM01000011.1"/>
</dbReference>
<organism evidence="1 2">
    <name type="scientific">Phyllobacterium bourgognense</name>
    <dbReference type="NCBI Taxonomy" id="314236"/>
    <lineage>
        <taxon>Bacteria</taxon>
        <taxon>Pseudomonadati</taxon>
        <taxon>Pseudomonadota</taxon>
        <taxon>Alphaproteobacteria</taxon>
        <taxon>Hyphomicrobiales</taxon>
        <taxon>Phyllobacteriaceae</taxon>
        <taxon>Phyllobacterium</taxon>
    </lineage>
</organism>